<dbReference type="Pfam" id="PF13091">
    <property type="entry name" value="PLDc_2"/>
    <property type="match status" value="2"/>
</dbReference>
<feature type="chain" id="PRO_5047068714" evidence="1">
    <location>
        <begin position="26"/>
        <end position="513"/>
    </location>
</feature>
<dbReference type="PANTHER" id="PTHR21248:SF12">
    <property type="entry name" value="CARDIOLIPIN SYNTHASE C"/>
    <property type="match status" value="1"/>
</dbReference>
<evidence type="ECO:0000259" key="2">
    <source>
        <dbReference type="PROSITE" id="PS50035"/>
    </source>
</evidence>
<name>A0ABW1YKR0_9GAMM</name>
<dbReference type="PROSITE" id="PS50035">
    <property type="entry name" value="PLD"/>
    <property type="match status" value="2"/>
</dbReference>
<gene>
    <name evidence="3" type="ORF">ACFQBM_06955</name>
</gene>
<dbReference type="PANTHER" id="PTHR21248">
    <property type="entry name" value="CARDIOLIPIN SYNTHASE"/>
    <property type="match status" value="1"/>
</dbReference>
<protein>
    <submittedName>
        <fullName evidence="3">Phosphatidylserine/phosphatidylglycerophosphate/ cardiolipin synthase family protein</fullName>
    </submittedName>
</protein>
<feature type="domain" description="PLD phosphodiesterase" evidence="2">
    <location>
        <begin position="170"/>
        <end position="197"/>
    </location>
</feature>
<dbReference type="CDD" id="cd09113">
    <property type="entry name" value="PLDc_ymdC_like_2"/>
    <property type="match status" value="1"/>
</dbReference>
<evidence type="ECO:0000256" key="1">
    <source>
        <dbReference type="SAM" id="SignalP"/>
    </source>
</evidence>
<dbReference type="Proteomes" id="UP001596425">
    <property type="component" value="Unassembled WGS sequence"/>
</dbReference>
<proteinExistence type="predicted"/>
<organism evidence="3 4">
    <name type="scientific">Microbulbifer taiwanensis</name>
    <dbReference type="NCBI Taxonomy" id="986746"/>
    <lineage>
        <taxon>Bacteria</taxon>
        <taxon>Pseudomonadati</taxon>
        <taxon>Pseudomonadota</taxon>
        <taxon>Gammaproteobacteria</taxon>
        <taxon>Cellvibrionales</taxon>
        <taxon>Microbulbiferaceae</taxon>
        <taxon>Microbulbifer</taxon>
    </lineage>
</organism>
<evidence type="ECO:0000313" key="3">
    <source>
        <dbReference type="EMBL" id="MFC6633008.1"/>
    </source>
</evidence>
<keyword evidence="4" id="KW-1185">Reference proteome</keyword>
<feature type="signal peptide" evidence="1">
    <location>
        <begin position="1"/>
        <end position="25"/>
    </location>
</feature>
<keyword evidence="1" id="KW-0732">Signal</keyword>
<evidence type="ECO:0000313" key="4">
    <source>
        <dbReference type="Proteomes" id="UP001596425"/>
    </source>
</evidence>
<dbReference type="RefSeq" id="WP_193189513.1">
    <property type="nucleotide sequence ID" value="NZ_JACZFR010000007.1"/>
</dbReference>
<comment type="caution">
    <text evidence="3">The sequence shown here is derived from an EMBL/GenBank/DDBJ whole genome shotgun (WGS) entry which is preliminary data.</text>
</comment>
<sequence length="513" mass="57943">MEATLRQFPFLPPLLLLFCLCACSAQPVFPEPPQRTASFHREPPADAPLVQITGRLTAGHRDQSGVYPVTSAHNALAVRLATIRAAQSSIDIQYFIFRRDETGLLLTRELLRAADRGVRVRFLLDDFTTGDAGEILVALQQHPNVEIRLFNPFPHRGPRALEFFADFHRLQRRMHNKSFTVDNRVTFIGGRNLSNKYFGIDNKVHFGDLELVAIGEVVPHITRQFDLYWNSPFSFPVQAVFEQRPDGDGQRRFAEELERNGEHLLLSDYGRSLQDSPVIETLSRDADLWYWGQTRALFDPPQKVAYTPENSGQFAGGELMERITGARRQLIIISPYLLPGDDYLQRLIAAARRGVEVQILTNSLASTDVVLVHGAYRKYRKPLLEAGIQLYEMSSDLKYKLDNWSGESKSLLHAKAYIVDGQWLYVGSFNLDHRSILLNTELGLVIHSPQLATAIAENFSANVRSNAYTLELHGDKILWRRGDGSMLGRDPGASLLQRIGSLLSSWLPIEQLL</sequence>
<dbReference type="SUPFAM" id="SSF56024">
    <property type="entry name" value="Phospholipase D/nuclease"/>
    <property type="match status" value="2"/>
</dbReference>
<reference evidence="4" key="1">
    <citation type="journal article" date="2019" name="Int. J. Syst. Evol. Microbiol.">
        <title>The Global Catalogue of Microorganisms (GCM) 10K type strain sequencing project: providing services to taxonomists for standard genome sequencing and annotation.</title>
        <authorList>
            <consortium name="The Broad Institute Genomics Platform"/>
            <consortium name="The Broad Institute Genome Sequencing Center for Infectious Disease"/>
            <person name="Wu L."/>
            <person name="Ma J."/>
        </authorList>
    </citation>
    <scope>NUCLEOTIDE SEQUENCE [LARGE SCALE GENOMIC DNA]</scope>
    <source>
        <strain evidence="4">CGMCC 1.13718</strain>
    </source>
</reference>
<dbReference type="Gene3D" id="3.30.870.10">
    <property type="entry name" value="Endonuclease Chain A"/>
    <property type="match status" value="2"/>
</dbReference>
<dbReference type="CDD" id="cd09111">
    <property type="entry name" value="PLDc_ymdC_like_1"/>
    <property type="match status" value="1"/>
</dbReference>
<dbReference type="SMART" id="SM00155">
    <property type="entry name" value="PLDc"/>
    <property type="match status" value="2"/>
</dbReference>
<dbReference type="InterPro" id="IPR001736">
    <property type="entry name" value="PLipase_D/transphosphatidylase"/>
</dbReference>
<dbReference type="EMBL" id="JBHSVR010000001">
    <property type="protein sequence ID" value="MFC6633008.1"/>
    <property type="molecule type" value="Genomic_DNA"/>
</dbReference>
<feature type="domain" description="PLD phosphodiesterase" evidence="2">
    <location>
        <begin position="408"/>
        <end position="435"/>
    </location>
</feature>
<accession>A0ABW1YKR0</accession>
<dbReference type="InterPro" id="IPR025202">
    <property type="entry name" value="PLD-like_dom"/>
</dbReference>